<feature type="transmembrane region" description="Helical" evidence="2">
    <location>
        <begin position="38"/>
        <end position="61"/>
    </location>
</feature>
<name>E9I7H3_DAPPU</name>
<evidence type="ECO:0000313" key="4">
    <source>
        <dbReference type="Proteomes" id="UP000000305"/>
    </source>
</evidence>
<keyword evidence="2" id="KW-0812">Transmembrane</keyword>
<dbReference type="KEGG" id="dpx:DAPPUDRAFT_279592"/>
<evidence type="ECO:0000256" key="1">
    <source>
        <dbReference type="SAM" id="Coils"/>
    </source>
</evidence>
<keyword evidence="2" id="KW-0472">Membrane</keyword>
<evidence type="ECO:0000256" key="2">
    <source>
        <dbReference type="SAM" id="Phobius"/>
    </source>
</evidence>
<reference evidence="3 4" key="1">
    <citation type="journal article" date="2011" name="Science">
        <title>The ecoresponsive genome of Daphnia pulex.</title>
        <authorList>
            <person name="Colbourne J.K."/>
            <person name="Pfrender M.E."/>
            <person name="Gilbert D."/>
            <person name="Thomas W.K."/>
            <person name="Tucker A."/>
            <person name="Oakley T.H."/>
            <person name="Tokishita S."/>
            <person name="Aerts A."/>
            <person name="Arnold G.J."/>
            <person name="Basu M.K."/>
            <person name="Bauer D.J."/>
            <person name="Caceres C.E."/>
            <person name="Carmel L."/>
            <person name="Casola C."/>
            <person name="Choi J.H."/>
            <person name="Detter J.C."/>
            <person name="Dong Q."/>
            <person name="Dusheyko S."/>
            <person name="Eads B.D."/>
            <person name="Frohlich T."/>
            <person name="Geiler-Samerotte K.A."/>
            <person name="Gerlach D."/>
            <person name="Hatcher P."/>
            <person name="Jogdeo S."/>
            <person name="Krijgsveld J."/>
            <person name="Kriventseva E.V."/>
            <person name="Kultz D."/>
            <person name="Laforsch C."/>
            <person name="Lindquist E."/>
            <person name="Lopez J."/>
            <person name="Manak J.R."/>
            <person name="Muller J."/>
            <person name="Pangilinan J."/>
            <person name="Patwardhan R.P."/>
            <person name="Pitluck S."/>
            <person name="Pritham E.J."/>
            <person name="Rechtsteiner A."/>
            <person name="Rho M."/>
            <person name="Rogozin I.B."/>
            <person name="Sakarya O."/>
            <person name="Salamov A."/>
            <person name="Schaack S."/>
            <person name="Shapiro H."/>
            <person name="Shiga Y."/>
            <person name="Skalitzky C."/>
            <person name="Smith Z."/>
            <person name="Souvorov A."/>
            <person name="Sung W."/>
            <person name="Tang Z."/>
            <person name="Tsuchiya D."/>
            <person name="Tu H."/>
            <person name="Vos H."/>
            <person name="Wang M."/>
            <person name="Wolf Y.I."/>
            <person name="Yamagata H."/>
            <person name="Yamada T."/>
            <person name="Ye Y."/>
            <person name="Shaw J.R."/>
            <person name="Andrews J."/>
            <person name="Crease T.J."/>
            <person name="Tang H."/>
            <person name="Lucas S.M."/>
            <person name="Robertson H.M."/>
            <person name="Bork P."/>
            <person name="Koonin E.V."/>
            <person name="Zdobnov E.M."/>
            <person name="Grigoriev I.V."/>
            <person name="Lynch M."/>
            <person name="Boore J.L."/>
        </authorList>
    </citation>
    <scope>NUCLEOTIDE SEQUENCE [LARGE SCALE GENOMIC DNA]</scope>
</reference>
<sequence>MFPLASSPPGLRTVSLIQEQGLHLLDFPFFREQPEYAALGYEVSAFLDLAIGMLFLVAALLRQQDDVERVNDDLKLEMEERKNIERLSREREALFEK</sequence>
<feature type="non-terminal residue" evidence="3">
    <location>
        <position position="97"/>
    </location>
</feature>
<protein>
    <submittedName>
        <fullName evidence="3">Uncharacterized protein</fullName>
    </submittedName>
</protein>
<dbReference type="Proteomes" id="UP000000305">
    <property type="component" value="Unassembled WGS sequence"/>
</dbReference>
<feature type="coiled-coil region" evidence="1">
    <location>
        <begin position="57"/>
        <end position="97"/>
    </location>
</feature>
<dbReference type="AlphaFoldDB" id="E9I7H3"/>
<accession>E9I7H3</accession>
<keyword evidence="2" id="KW-1133">Transmembrane helix</keyword>
<evidence type="ECO:0000313" key="3">
    <source>
        <dbReference type="EMBL" id="EFX60057.1"/>
    </source>
</evidence>
<gene>
    <name evidence="3" type="ORF">DAPPUDRAFT_279592</name>
</gene>
<proteinExistence type="predicted"/>
<dbReference type="Gene3D" id="1.10.3090.10">
    <property type="entry name" value="cca-adding enzyme, domain 2"/>
    <property type="match status" value="1"/>
</dbReference>
<organism evidence="3 4">
    <name type="scientific">Daphnia pulex</name>
    <name type="common">Water flea</name>
    <dbReference type="NCBI Taxonomy" id="6669"/>
    <lineage>
        <taxon>Eukaryota</taxon>
        <taxon>Metazoa</taxon>
        <taxon>Ecdysozoa</taxon>
        <taxon>Arthropoda</taxon>
        <taxon>Crustacea</taxon>
        <taxon>Branchiopoda</taxon>
        <taxon>Diplostraca</taxon>
        <taxon>Cladocera</taxon>
        <taxon>Anomopoda</taxon>
        <taxon>Daphniidae</taxon>
        <taxon>Daphnia</taxon>
    </lineage>
</organism>
<keyword evidence="4" id="KW-1185">Reference proteome</keyword>
<dbReference type="HOGENOM" id="CLU_2352541_0_0_1"/>
<dbReference type="InParanoid" id="E9I7H3"/>
<dbReference type="EMBL" id="GL737220">
    <property type="protein sequence ID" value="EFX60057.1"/>
    <property type="molecule type" value="Genomic_DNA"/>
</dbReference>
<keyword evidence="1" id="KW-0175">Coiled coil</keyword>